<reference evidence="1 2" key="1">
    <citation type="journal article" date="2019" name="Sci. Rep.">
        <title>Orb-weaving spider Araneus ventricosus genome elucidates the spidroin gene catalogue.</title>
        <authorList>
            <person name="Kono N."/>
            <person name="Nakamura H."/>
            <person name="Ohtoshi R."/>
            <person name="Moran D.A.P."/>
            <person name="Shinohara A."/>
            <person name="Yoshida Y."/>
            <person name="Fujiwara M."/>
            <person name="Mori M."/>
            <person name="Tomita M."/>
            <person name="Arakawa K."/>
        </authorList>
    </citation>
    <scope>NUCLEOTIDE SEQUENCE [LARGE SCALE GENOMIC DNA]</scope>
</reference>
<sequence>MKPFDFKYGREQETVDEREENVKLMQKSEDEDFGPFQQEMEASEMEEIIYLETSMVDFSTNVCFVESWTCQNESHYSYVCGIQVDGGEYDITGLRTTNLAESNLFR</sequence>
<proteinExistence type="predicted"/>
<dbReference type="AlphaFoldDB" id="A0A4Y1ZZ37"/>
<protein>
    <submittedName>
        <fullName evidence="1">Uncharacterized protein</fullName>
    </submittedName>
</protein>
<gene>
    <name evidence="1" type="ORF">AVEN_115365_1</name>
</gene>
<evidence type="ECO:0000313" key="1">
    <source>
        <dbReference type="EMBL" id="GBL72445.1"/>
    </source>
</evidence>
<name>A0A4Y1ZZ37_ARAVE</name>
<dbReference type="EMBL" id="BGPR01000001">
    <property type="protein sequence ID" value="GBL72445.1"/>
    <property type="molecule type" value="Genomic_DNA"/>
</dbReference>
<dbReference type="Proteomes" id="UP000499080">
    <property type="component" value="Unassembled WGS sequence"/>
</dbReference>
<dbReference type="OrthoDB" id="27832at2759"/>
<comment type="caution">
    <text evidence="1">The sequence shown here is derived from an EMBL/GenBank/DDBJ whole genome shotgun (WGS) entry which is preliminary data.</text>
</comment>
<keyword evidence="2" id="KW-1185">Reference proteome</keyword>
<organism evidence="1 2">
    <name type="scientific">Araneus ventricosus</name>
    <name type="common">Orbweaver spider</name>
    <name type="synonym">Epeira ventricosa</name>
    <dbReference type="NCBI Taxonomy" id="182803"/>
    <lineage>
        <taxon>Eukaryota</taxon>
        <taxon>Metazoa</taxon>
        <taxon>Ecdysozoa</taxon>
        <taxon>Arthropoda</taxon>
        <taxon>Chelicerata</taxon>
        <taxon>Arachnida</taxon>
        <taxon>Araneae</taxon>
        <taxon>Araneomorphae</taxon>
        <taxon>Entelegynae</taxon>
        <taxon>Araneoidea</taxon>
        <taxon>Araneidae</taxon>
        <taxon>Araneus</taxon>
    </lineage>
</organism>
<accession>A0A4Y1ZZ37</accession>
<evidence type="ECO:0000313" key="2">
    <source>
        <dbReference type="Proteomes" id="UP000499080"/>
    </source>
</evidence>